<dbReference type="Gene3D" id="3.30.559.10">
    <property type="entry name" value="Chloramphenicol acetyltransferase-like domain"/>
    <property type="match status" value="1"/>
</dbReference>
<feature type="non-terminal residue" evidence="2">
    <location>
        <position position="268"/>
    </location>
</feature>
<dbReference type="InterPro" id="IPR001242">
    <property type="entry name" value="Condensation_dom"/>
</dbReference>
<dbReference type="SUPFAM" id="SSF52777">
    <property type="entry name" value="CoA-dependent acyltransferases"/>
    <property type="match status" value="1"/>
</dbReference>
<dbReference type="PANTHER" id="PTHR45527">
    <property type="entry name" value="NONRIBOSOMAL PEPTIDE SYNTHETASE"/>
    <property type="match status" value="1"/>
</dbReference>
<feature type="domain" description="Condensation" evidence="1">
    <location>
        <begin position="51"/>
        <end position="267"/>
    </location>
</feature>
<reference evidence="2 3" key="1">
    <citation type="submission" date="2017-01" db="EMBL/GenBank/DDBJ databases">
        <title>Whole-Genome Shotgun Sequencing of Two beta-Proteobacterial Species in Search of the Bulgecin Biosynthetic Cluster.</title>
        <authorList>
            <person name="Horsman M.E."/>
            <person name="Marous D.R."/>
            <person name="Li R."/>
            <person name="Oliver R.A."/>
            <person name="Byun B."/>
            <person name="Emrich S.J."/>
            <person name="Boggess B."/>
            <person name="Townsend C.A."/>
            <person name="Mobashery S."/>
        </authorList>
    </citation>
    <scope>NUCLEOTIDE SEQUENCE [LARGE SCALE GENOMIC DNA]</scope>
    <source>
        <strain evidence="2 3">ATCC 31433</strain>
    </source>
</reference>
<protein>
    <recommendedName>
        <fullName evidence="1">Condensation domain-containing protein</fullName>
    </recommendedName>
</protein>
<name>A0A2A4EX21_9BURK</name>
<evidence type="ECO:0000313" key="2">
    <source>
        <dbReference type="EMBL" id="PCE24854.1"/>
    </source>
</evidence>
<evidence type="ECO:0000313" key="3">
    <source>
        <dbReference type="Proteomes" id="UP000217994"/>
    </source>
</evidence>
<sequence length="268" mass="29994">MTTVQPDWLALATRFAQLPDAQRAVFIDKLGAAGIDFRVLPIPPRAPRGERVPASFAQTRLWLHQRLIDARDAYHITERLALTGPLDAHALRLACDALIARHEALRTTFDEAADGVMQTIHPPLRCPWRETDLASLAEPQRGTRADEVAAVDEAEAFDLGVAPLMRAHLIRLDATHHRLALTVHHIVSDGWSSGVMLDELAAFYRAYATDTPVPLAPLPIQYADYALWQRRWLDAGERDRQLAFWRERLDPQRGVLALPGAAARPARR</sequence>
<dbReference type="PANTHER" id="PTHR45527:SF1">
    <property type="entry name" value="FATTY ACID SYNTHASE"/>
    <property type="match status" value="1"/>
</dbReference>
<dbReference type="GO" id="GO:0009366">
    <property type="term" value="C:enterobactin synthetase complex"/>
    <property type="evidence" value="ECO:0007669"/>
    <property type="project" value="TreeGrafter"/>
</dbReference>
<gene>
    <name evidence="2" type="ORF">BZL54_31730</name>
</gene>
<dbReference type="Proteomes" id="UP000217994">
    <property type="component" value="Unassembled WGS sequence"/>
</dbReference>
<accession>A0A2A4EX21</accession>
<dbReference type="GO" id="GO:0047527">
    <property type="term" value="F:2,3-dihydroxybenzoate-serine ligase activity"/>
    <property type="evidence" value="ECO:0007669"/>
    <property type="project" value="TreeGrafter"/>
</dbReference>
<comment type="caution">
    <text evidence="2">The sequence shown here is derived from an EMBL/GenBank/DDBJ whole genome shotgun (WGS) entry which is preliminary data.</text>
</comment>
<dbReference type="GO" id="GO:0043041">
    <property type="term" value="P:amino acid activation for nonribosomal peptide biosynthetic process"/>
    <property type="evidence" value="ECO:0007669"/>
    <property type="project" value="TreeGrafter"/>
</dbReference>
<proteinExistence type="predicted"/>
<dbReference type="GO" id="GO:0031177">
    <property type="term" value="F:phosphopantetheine binding"/>
    <property type="evidence" value="ECO:0007669"/>
    <property type="project" value="TreeGrafter"/>
</dbReference>
<dbReference type="Gene3D" id="3.30.559.30">
    <property type="entry name" value="Nonribosomal peptide synthetase, condensation domain"/>
    <property type="match status" value="1"/>
</dbReference>
<dbReference type="AlphaFoldDB" id="A0A2A4EX21"/>
<dbReference type="GO" id="GO:0009239">
    <property type="term" value="P:enterobactin biosynthetic process"/>
    <property type="evidence" value="ECO:0007669"/>
    <property type="project" value="TreeGrafter"/>
</dbReference>
<dbReference type="FunFam" id="3.30.559.10:FF:000012">
    <property type="entry name" value="Non-ribosomal peptide synthetase"/>
    <property type="match status" value="1"/>
</dbReference>
<dbReference type="GO" id="GO:0005829">
    <property type="term" value="C:cytosol"/>
    <property type="evidence" value="ECO:0007669"/>
    <property type="project" value="TreeGrafter"/>
</dbReference>
<dbReference type="EMBL" id="MTZU01000111">
    <property type="protein sequence ID" value="PCE24854.1"/>
    <property type="molecule type" value="Genomic_DNA"/>
</dbReference>
<dbReference type="InterPro" id="IPR023213">
    <property type="entry name" value="CAT-like_dom_sf"/>
</dbReference>
<organism evidence="2 3">
    <name type="scientific">Burkholderia ubonensis subsp. mesacidophila</name>
    <dbReference type="NCBI Taxonomy" id="265293"/>
    <lineage>
        <taxon>Bacteria</taxon>
        <taxon>Pseudomonadati</taxon>
        <taxon>Pseudomonadota</taxon>
        <taxon>Betaproteobacteria</taxon>
        <taxon>Burkholderiales</taxon>
        <taxon>Burkholderiaceae</taxon>
        <taxon>Burkholderia</taxon>
        <taxon>Burkholderia cepacia complex</taxon>
    </lineage>
</organism>
<dbReference type="RefSeq" id="WP_235822258.1">
    <property type="nucleotide sequence ID" value="NZ_MTZU01000111.1"/>
</dbReference>
<evidence type="ECO:0000259" key="1">
    <source>
        <dbReference type="Pfam" id="PF00668"/>
    </source>
</evidence>
<dbReference type="Pfam" id="PF00668">
    <property type="entry name" value="Condensation"/>
    <property type="match status" value="1"/>
</dbReference>